<evidence type="ECO:0000256" key="2">
    <source>
        <dbReference type="ARBA" id="ARBA00023125"/>
    </source>
</evidence>
<dbReference type="SUPFAM" id="SSF46689">
    <property type="entry name" value="Homeodomain-like"/>
    <property type="match status" value="1"/>
</dbReference>
<dbReference type="EMBL" id="JXQV01000026">
    <property type="protein sequence ID" value="KIP99629.1"/>
    <property type="molecule type" value="Genomic_DNA"/>
</dbReference>
<evidence type="ECO:0000313" key="5">
    <source>
        <dbReference type="EMBL" id="KIP99629.1"/>
    </source>
</evidence>
<dbReference type="GO" id="GO:1901135">
    <property type="term" value="P:carbohydrate derivative metabolic process"/>
    <property type="evidence" value="ECO:0007669"/>
    <property type="project" value="InterPro"/>
</dbReference>
<dbReference type="InterPro" id="IPR046348">
    <property type="entry name" value="SIS_dom_sf"/>
</dbReference>
<dbReference type="GO" id="GO:0097367">
    <property type="term" value="F:carbohydrate derivative binding"/>
    <property type="evidence" value="ECO:0007669"/>
    <property type="project" value="InterPro"/>
</dbReference>
<dbReference type="CDD" id="cd05013">
    <property type="entry name" value="SIS_RpiR"/>
    <property type="match status" value="1"/>
</dbReference>
<dbReference type="InterPro" id="IPR036388">
    <property type="entry name" value="WH-like_DNA-bd_sf"/>
</dbReference>
<evidence type="ECO:0000259" key="4">
    <source>
        <dbReference type="PROSITE" id="PS51071"/>
    </source>
</evidence>
<feature type="domain" description="HTH rpiR-type" evidence="4">
    <location>
        <begin position="20"/>
        <end position="96"/>
    </location>
</feature>
<dbReference type="InterPro" id="IPR000281">
    <property type="entry name" value="HTH_RpiR"/>
</dbReference>
<comment type="caution">
    <text evidence="5">The sequence shown here is derived from an EMBL/GenBank/DDBJ whole genome shotgun (WGS) entry which is preliminary data.</text>
</comment>
<proteinExistence type="predicted"/>
<accession>A0A0D0JVP1</accession>
<gene>
    <name evidence="5" type="ORF">RU07_18630</name>
</gene>
<keyword evidence="1" id="KW-0805">Transcription regulation</keyword>
<dbReference type="InterPro" id="IPR009057">
    <property type="entry name" value="Homeodomain-like_sf"/>
</dbReference>
<dbReference type="OrthoDB" id="9814005at2"/>
<protein>
    <recommendedName>
        <fullName evidence="4">HTH rpiR-type domain-containing protein</fullName>
    </recommendedName>
</protein>
<evidence type="ECO:0000256" key="1">
    <source>
        <dbReference type="ARBA" id="ARBA00023015"/>
    </source>
</evidence>
<dbReference type="InterPro" id="IPR035472">
    <property type="entry name" value="RpiR-like_SIS"/>
</dbReference>
<name>A0A0D0JVP1_AGRTU</name>
<keyword evidence="2" id="KW-0238">DNA-binding</keyword>
<dbReference type="PANTHER" id="PTHR30514:SF18">
    <property type="entry name" value="RPIR-FAMILY TRANSCRIPTIONAL REGULATOR"/>
    <property type="match status" value="1"/>
</dbReference>
<organism evidence="5 6">
    <name type="scientific">Agrobacterium tumefaciens</name>
    <dbReference type="NCBI Taxonomy" id="358"/>
    <lineage>
        <taxon>Bacteria</taxon>
        <taxon>Pseudomonadati</taxon>
        <taxon>Pseudomonadota</taxon>
        <taxon>Alphaproteobacteria</taxon>
        <taxon>Hyphomicrobiales</taxon>
        <taxon>Rhizobiaceae</taxon>
        <taxon>Rhizobium/Agrobacterium group</taxon>
        <taxon>Agrobacterium</taxon>
        <taxon>Agrobacterium tumefaciens complex</taxon>
    </lineage>
</organism>
<dbReference type="Gene3D" id="3.40.50.10490">
    <property type="entry name" value="Glucose-6-phosphate isomerase like protein, domain 1"/>
    <property type="match status" value="1"/>
</dbReference>
<dbReference type="Gene3D" id="1.10.10.10">
    <property type="entry name" value="Winged helix-like DNA-binding domain superfamily/Winged helix DNA-binding domain"/>
    <property type="match status" value="1"/>
</dbReference>
<evidence type="ECO:0000256" key="3">
    <source>
        <dbReference type="ARBA" id="ARBA00023163"/>
    </source>
</evidence>
<keyword evidence="3" id="KW-0804">Transcription</keyword>
<evidence type="ECO:0000313" key="6">
    <source>
        <dbReference type="Proteomes" id="UP000035017"/>
    </source>
</evidence>
<dbReference type="GO" id="GO:0003677">
    <property type="term" value="F:DNA binding"/>
    <property type="evidence" value="ECO:0007669"/>
    <property type="project" value="UniProtKB-KW"/>
</dbReference>
<reference evidence="5 6" key="1">
    <citation type="submission" date="2014-12" db="EMBL/GenBank/DDBJ databases">
        <title>16Stimator: statistical estimation of ribosomal gene copy numbers from draft genome assemblies.</title>
        <authorList>
            <person name="Perisin M.A."/>
            <person name="Vetter M."/>
            <person name="Gilbert J.A."/>
            <person name="Bergelson J."/>
        </authorList>
    </citation>
    <scope>NUCLEOTIDE SEQUENCE [LARGE SCALE GENOMIC DNA]</scope>
    <source>
        <strain evidence="5 6">MEJ076</strain>
    </source>
</reference>
<sequence length="280" mass="30515">MNVPADKMDHQQPDPPVDFDSLRVLIKAKNRTFPKRLSQVARYLIDNPDETALGSVGSIAEAAQVTPSTVMRFAQLLGYDGFTALQEIFRRNIRAKLSLNQDATGWKSLEKERSSPSHPLSQTIDACCTALSGLTNMVTTIEIDGAVEILSRSRCVFIQGSRSTFPMTVALQQALTRKGIRCTLSMDLTGGDDVLALATNDDAVIFISRSADAERVFHALPLAAKGVPIIAIVDSSLSPYTDVASISFKLGRPDDTNFLMPTLAIALTEVLVKRLKQRHA</sequence>
<dbReference type="PROSITE" id="PS51071">
    <property type="entry name" value="HTH_RPIR"/>
    <property type="match status" value="1"/>
</dbReference>
<dbReference type="InterPro" id="IPR047640">
    <property type="entry name" value="RpiR-like"/>
</dbReference>
<dbReference type="Proteomes" id="UP000035017">
    <property type="component" value="Unassembled WGS sequence"/>
</dbReference>
<dbReference type="PANTHER" id="PTHR30514">
    <property type="entry name" value="GLUCOKINASE"/>
    <property type="match status" value="1"/>
</dbReference>
<dbReference type="GO" id="GO:0003700">
    <property type="term" value="F:DNA-binding transcription factor activity"/>
    <property type="evidence" value="ECO:0007669"/>
    <property type="project" value="InterPro"/>
</dbReference>
<dbReference type="SUPFAM" id="SSF53697">
    <property type="entry name" value="SIS domain"/>
    <property type="match status" value="1"/>
</dbReference>
<dbReference type="Pfam" id="PF01418">
    <property type="entry name" value="HTH_6"/>
    <property type="match status" value="1"/>
</dbReference>
<dbReference type="Pfam" id="PF01380">
    <property type="entry name" value="SIS"/>
    <property type="match status" value="1"/>
</dbReference>
<dbReference type="AlphaFoldDB" id="A0A0D0JVP1"/>
<dbReference type="InterPro" id="IPR001347">
    <property type="entry name" value="SIS_dom"/>
</dbReference>